<dbReference type="RefSeq" id="WP_064219765.1">
    <property type="nucleotide sequence ID" value="NZ_LVXZ01000171.1"/>
</dbReference>
<gene>
    <name evidence="2" type="ORF">A4H96_11730</name>
</gene>
<evidence type="ECO:0000256" key="1">
    <source>
        <dbReference type="SAM" id="SignalP"/>
    </source>
</evidence>
<organism evidence="2 3">
    <name type="scientific">Acidithiobacillus ferrooxidans</name>
    <name type="common">Thiobacillus ferrooxidans</name>
    <dbReference type="NCBI Taxonomy" id="920"/>
    <lineage>
        <taxon>Bacteria</taxon>
        <taxon>Pseudomonadati</taxon>
        <taxon>Pseudomonadota</taxon>
        <taxon>Acidithiobacillia</taxon>
        <taxon>Acidithiobacillales</taxon>
        <taxon>Acidithiobacillaceae</taxon>
        <taxon>Acidithiobacillus</taxon>
    </lineage>
</organism>
<comment type="caution">
    <text evidence="2">The sequence shown here is derived from an EMBL/GenBank/DDBJ whole genome shotgun (WGS) entry which is preliminary data.</text>
</comment>
<evidence type="ECO:0000313" key="3">
    <source>
        <dbReference type="Proteomes" id="UP000078302"/>
    </source>
</evidence>
<dbReference type="Proteomes" id="UP000078302">
    <property type="component" value="Unassembled WGS sequence"/>
</dbReference>
<name>A0A179BA57_ACIFR</name>
<evidence type="ECO:0000313" key="2">
    <source>
        <dbReference type="EMBL" id="OAP88163.1"/>
    </source>
</evidence>
<dbReference type="EMBL" id="LVXZ01000171">
    <property type="protein sequence ID" value="OAP88163.1"/>
    <property type="molecule type" value="Genomic_DNA"/>
</dbReference>
<keyword evidence="1" id="KW-0732">Signal</keyword>
<reference evidence="2 3" key="1">
    <citation type="submission" date="2016-04" db="EMBL/GenBank/DDBJ databases">
        <title>Acidithiobacillus ferrooxidans genome sequencing and assembly.</title>
        <authorList>
            <person name="Zhou Z."/>
        </authorList>
    </citation>
    <scope>NUCLEOTIDE SEQUENCE [LARGE SCALE GENOMIC DNA]</scope>
    <source>
        <strain evidence="2 3">BY0502</strain>
    </source>
</reference>
<protein>
    <submittedName>
        <fullName evidence="2">Uncharacterized protein</fullName>
    </submittedName>
</protein>
<dbReference type="OrthoDB" id="9900592at2"/>
<feature type="chain" id="PRO_5008099078" evidence="1">
    <location>
        <begin position="27"/>
        <end position="139"/>
    </location>
</feature>
<feature type="signal peptide" evidence="1">
    <location>
        <begin position="1"/>
        <end position="26"/>
    </location>
</feature>
<keyword evidence="3" id="KW-1185">Reference proteome</keyword>
<sequence length="139" mass="14455">MFRKMIRTTIGAGLVLGIWAWAPVMAAESAGGHDFPAMQPAAFDRGAIVSNTVLRQARGGGITVPSLAVSAHQMPVVMLWDELPIPATSSNTLESGGNSRGNTQNGVRPNASQSLVVILPNLQNLPASVMQTSGSFSGN</sequence>
<proteinExistence type="predicted"/>
<accession>A0A179BA57</accession>
<dbReference type="AlphaFoldDB" id="A0A179BA57"/>